<dbReference type="EMBL" id="CP045484">
    <property type="protein sequence ID" value="QGR16888.1"/>
    <property type="molecule type" value="Genomic_DNA"/>
</dbReference>
<evidence type="ECO:0000256" key="7">
    <source>
        <dbReference type="HAMAP-Rule" id="MF_00803"/>
    </source>
</evidence>
<evidence type="ECO:0000256" key="1">
    <source>
        <dbReference type="ARBA" id="ARBA00002325"/>
    </source>
</evidence>
<accession>A0A650CGL7</accession>
<comment type="similarity">
    <text evidence="2 7">Belongs to the NOP10 family.</text>
</comment>
<evidence type="ECO:0000256" key="4">
    <source>
        <dbReference type="ARBA" id="ARBA00022517"/>
    </source>
</evidence>
<protein>
    <recommendedName>
        <fullName evidence="3 7">Ribosome biogenesis protein Nop10</fullName>
    </recommendedName>
</protein>
<dbReference type="InterPro" id="IPR023532">
    <property type="entry name" value="Nop10_arc-typ"/>
</dbReference>
<dbReference type="InterPro" id="IPR036756">
    <property type="entry name" value="H/ACA_rnp_Nop10_sf"/>
</dbReference>
<sequence>MKWKIKKCPKDGTYTLKDICPICGTPTIIPHPARFSPIDKYVKYRIELKKGIKLNC</sequence>
<evidence type="ECO:0000256" key="6">
    <source>
        <dbReference type="ARBA" id="ARBA00023274"/>
    </source>
</evidence>
<dbReference type="GO" id="GO:0001522">
    <property type="term" value="P:pseudouridine synthesis"/>
    <property type="evidence" value="ECO:0007669"/>
    <property type="project" value="InterPro"/>
</dbReference>
<dbReference type="NCBIfam" id="NF009623">
    <property type="entry name" value="PRK13130.1"/>
    <property type="match status" value="1"/>
</dbReference>
<dbReference type="RefSeq" id="WP_156014440.1">
    <property type="nucleotide sequence ID" value="NZ_AP031374.1"/>
</dbReference>
<evidence type="ECO:0000256" key="2">
    <source>
        <dbReference type="ARBA" id="ARBA00009462"/>
    </source>
</evidence>
<organism evidence="9 10">
    <name type="scientific">Sulfurisphaera ohwakuensis</name>
    <dbReference type="NCBI Taxonomy" id="69656"/>
    <lineage>
        <taxon>Archaea</taxon>
        <taxon>Thermoproteota</taxon>
        <taxon>Thermoprotei</taxon>
        <taxon>Sulfolobales</taxon>
        <taxon>Sulfolobaceae</taxon>
        <taxon>Sulfurisphaera</taxon>
    </lineage>
</organism>
<keyword evidence="10" id="KW-1185">Reference proteome</keyword>
<evidence type="ECO:0000313" key="10">
    <source>
        <dbReference type="Proteomes" id="UP000427373"/>
    </source>
</evidence>
<comment type="function">
    <text evidence="1 7">Involved in ribosome biogenesis; more specifically in 18S rRNA pseudouridylation and in cleavage of pre-rRNA.</text>
</comment>
<dbReference type="HAMAP" id="MF_00803">
    <property type="entry name" value="Nop10"/>
    <property type="match status" value="1"/>
</dbReference>
<evidence type="ECO:0000313" key="11">
    <source>
        <dbReference type="Proteomes" id="UP000582213"/>
    </source>
</evidence>
<dbReference type="KEGG" id="soh:D1869_06620"/>
<dbReference type="InterPro" id="IPR007264">
    <property type="entry name" value="H/ACA_rnp_Nop10"/>
</dbReference>
<evidence type="ECO:0000313" key="8">
    <source>
        <dbReference type="EMBL" id="MBB5252689.1"/>
    </source>
</evidence>
<dbReference type="Gene3D" id="2.20.28.40">
    <property type="entry name" value="H/ACA ribonucleoprotein complex, subunit Nop10"/>
    <property type="match status" value="1"/>
</dbReference>
<dbReference type="AlphaFoldDB" id="A0A650CGL7"/>
<evidence type="ECO:0000256" key="3">
    <source>
        <dbReference type="ARBA" id="ARBA00018821"/>
    </source>
</evidence>
<proteinExistence type="inferred from homology"/>
<dbReference type="GO" id="GO:1990904">
    <property type="term" value="C:ribonucleoprotein complex"/>
    <property type="evidence" value="ECO:0007669"/>
    <property type="project" value="UniProtKB-KW"/>
</dbReference>
<reference evidence="9 10" key="1">
    <citation type="submission" date="2019-10" db="EMBL/GenBank/DDBJ databases">
        <title>Genome Sequences from Six Type Strain Members of the Archaeal Family Sulfolobaceae: Acidianus ambivalens, Acidianus infernus, Metallosphaera prunae, Stygiolobus azoricus, Sulfolobus metallicus, and Sulfurisphaera ohwakuensis.</title>
        <authorList>
            <person name="Counts J.A."/>
            <person name="Kelly R.M."/>
        </authorList>
    </citation>
    <scope>NUCLEOTIDE SEQUENCE [LARGE SCALE GENOMIC DNA]</scope>
    <source>
        <strain evidence="9 10">TA-1</strain>
    </source>
</reference>
<dbReference type="PANTHER" id="PTHR13305:SF0">
    <property type="entry name" value="H_ACA RIBONUCLEOPROTEIN COMPLEX SUBUNIT 3"/>
    <property type="match status" value="1"/>
</dbReference>
<dbReference type="PANTHER" id="PTHR13305">
    <property type="entry name" value="RIBOSOME BIOGENESIS PROTEIN NOP10"/>
    <property type="match status" value="1"/>
</dbReference>
<reference evidence="8 11" key="2">
    <citation type="submission" date="2020-08" db="EMBL/GenBank/DDBJ databases">
        <title>Genomic Encyclopedia of Type Strains, Phase IV (KMG-IV): sequencing the most valuable type-strain genomes for metagenomic binning, comparative biology and taxonomic classification.</title>
        <authorList>
            <person name="Goeker M."/>
        </authorList>
    </citation>
    <scope>NUCLEOTIDE SEQUENCE [LARGE SCALE GENOMIC DNA]</scope>
    <source>
        <strain evidence="8 11">DSM 12421</strain>
    </source>
</reference>
<evidence type="ECO:0000313" key="9">
    <source>
        <dbReference type="EMBL" id="QGR16888.1"/>
    </source>
</evidence>
<keyword evidence="6 7" id="KW-0687">Ribonucleoprotein</keyword>
<name>A0A650CGL7_SULOH</name>
<dbReference type="Pfam" id="PF04135">
    <property type="entry name" value="Nop10p"/>
    <property type="match status" value="1"/>
</dbReference>
<dbReference type="SUPFAM" id="SSF144210">
    <property type="entry name" value="Nop10-like SnoRNP"/>
    <property type="match status" value="1"/>
</dbReference>
<dbReference type="GO" id="GO:0006364">
    <property type="term" value="P:rRNA processing"/>
    <property type="evidence" value="ECO:0007669"/>
    <property type="project" value="UniProtKB-UniRule"/>
</dbReference>
<keyword evidence="5 7" id="KW-0698">rRNA processing</keyword>
<dbReference type="Proteomes" id="UP000582213">
    <property type="component" value="Unassembled WGS sequence"/>
</dbReference>
<dbReference type="EMBL" id="JACHFY010000001">
    <property type="protein sequence ID" value="MBB5252689.1"/>
    <property type="molecule type" value="Genomic_DNA"/>
</dbReference>
<keyword evidence="4 7" id="KW-0690">Ribosome biogenesis</keyword>
<evidence type="ECO:0000256" key="5">
    <source>
        <dbReference type="ARBA" id="ARBA00022552"/>
    </source>
</evidence>
<dbReference type="GO" id="GO:0030515">
    <property type="term" value="F:snoRNA binding"/>
    <property type="evidence" value="ECO:0007669"/>
    <property type="project" value="InterPro"/>
</dbReference>
<dbReference type="Proteomes" id="UP000427373">
    <property type="component" value="Chromosome"/>
</dbReference>
<gene>
    <name evidence="7" type="primary">nop10</name>
    <name evidence="9" type="ORF">D1869_06620</name>
    <name evidence="8" type="ORF">HNQ62_000407</name>
</gene>
<dbReference type="GeneID" id="95642637"/>